<protein>
    <recommendedName>
        <fullName evidence="3">DUF1985 domain-containing protein</fullName>
    </recommendedName>
</protein>
<name>A0ABQ8EML4_BRANA</name>
<comment type="caution">
    <text evidence="1">The sequence shown here is derived from an EMBL/GenBank/DDBJ whole genome shotgun (WGS) entry which is preliminary data.</text>
</comment>
<proteinExistence type="predicted"/>
<sequence length="61" mass="6799">MLIITKKKFKMRPVFGGHPFRLSLVEFGAVTGLPCGPFEEDYNNEYQAPATECLGDGVHIQ</sequence>
<dbReference type="EMBL" id="JAGKQM010000001">
    <property type="protein sequence ID" value="KAH0941856.1"/>
    <property type="molecule type" value="Genomic_DNA"/>
</dbReference>
<keyword evidence="2" id="KW-1185">Reference proteome</keyword>
<dbReference type="Proteomes" id="UP000824890">
    <property type="component" value="Unassembled WGS sequence"/>
</dbReference>
<evidence type="ECO:0008006" key="3">
    <source>
        <dbReference type="Google" id="ProtNLM"/>
    </source>
</evidence>
<gene>
    <name evidence="1" type="ORF">HID58_001493</name>
</gene>
<organism evidence="1 2">
    <name type="scientific">Brassica napus</name>
    <name type="common">Rape</name>
    <dbReference type="NCBI Taxonomy" id="3708"/>
    <lineage>
        <taxon>Eukaryota</taxon>
        <taxon>Viridiplantae</taxon>
        <taxon>Streptophyta</taxon>
        <taxon>Embryophyta</taxon>
        <taxon>Tracheophyta</taxon>
        <taxon>Spermatophyta</taxon>
        <taxon>Magnoliopsida</taxon>
        <taxon>eudicotyledons</taxon>
        <taxon>Gunneridae</taxon>
        <taxon>Pentapetalae</taxon>
        <taxon>rosids</taxon>
        <taxon>malvids</taxon>
        <taxon>Brassicales</taxon>
        <taxon>Brassicaceae</taxon>
        <taxon>Brassiceae</taxon>
        <taxon>Brassica</taxon>
    </lineage>
</organism>
<evidence type="ECO:0000313" key="1">
    <source>
        <dbReference type="EMBL" id="KAH0941856.1"/>
    </source>
</evidence>
<reference evidence="1 2" key="1">
    <citation type="submission" date="2021-05" db="EMBL/GenBank/DDBJ databases">
        <title>Genome Assembly of Synthetic Allotetraploid Brassica napus Reveals Homoeologous Exchanges between Subgenomes.</title>
        <authorList>
            <person name="Davis J.T."/>
        </authorList>
    </citation>
    <scope>NUCLEOTIDE SEQUENCE [LARGE SCALE GENOMIC DNA]</scope>
    <source>
        <strain evidence="2">cv. Da-Ae</strain>
        <tissue evidence="1">Seedling</tissue>
    </source>
</reference>
<accession>A0ABQ8EML4</accession>
<evidence type="ECO:0000313" key="2">
    <source>
        <dbReference type="Proteomes" id="UP000824890"/>
    </source>
</evidence>